<dbReference type="AlphaFoldDB" id="A0AAF0BCN1"/>
<name>A0AAF0BCN1_9ENTE</name>
<evidence type="ECO:0000313" key="3">
    <source>
        <dbReference type="Proteomes" id="UP001179600"/>
    </source>
</evidence>
<protein>
    <submittedName>
        <fullName evidence="2">Uncharacterized protein</fullName>
    </submittedName>
</protein>
<sequence>MTRSDTLLEQLTKAQNECKEYQQRAVIKAVIDMLIQQEQRIEQLEGEIDGTLWSPQQW</sequence>
<proteinExistence type="predicted"/>
<dbReference type="Proteomes" id="UP001179600">
    <property type="component" value="Chromosome"/>
</dbReference>
<accession>A0AAF0BCN1</accession>
<feature type="coiled-coil region" evidence="1">
    <location>
        <begin position="4"/>
        <end position="47"/>
    </location>
</feature>
<reference evidence="2" key="1">
    <citation type="submission" date="2023-01" db="EMBL/GenBank/DDBJ databases">
        <title>Oxazolidinone resistance genes in florfenicol resistant enterococci from beef cattle and veal calves at slaughter.</title>
        <authorList>
            <person name="Biggel M."/>
        </authorList>
    </citation>
    <scope>NUCLEOTIDE SEQUENCE</scope>
    <source>
        <strain evidence="2">K204-1</strain>
    </source>
</reference>
<dbReference type="EMBL" id="CP116507">
    <property type="protein sequence ID" value="WCG22863.1"/>
    <property type="molecule type" value="Genomic_DNA"/>
</dbReference>
<evidence type="ECO:0000313" key="2">
    <source>
        <dbReference type="EMBL" id="WCG22863.1"/>
    </source>
</evidence>
<dbReference type="RefSeq" id="WP_272163420.1">
    <property type="nucleotide sequence ID" value="NZ_CP116507.1"/>
</dbReference>
<gene>
    <name evidence="2" type="ORF">PML95_01060</name>
</gene>
<keyword evidence="1" id="KW-0175">Coiled coil</keyword>
<evidence type="ECO:0000256" key="1">
    <source>
        <dbReference type="SAM" id="Coils"/>
    </source>
</evidence>
<organism evidence="2 3">
    <name type="scientific">Vagococcus lutrae</name>
    <dbReference type="NCBI Taxonomy" id="81947"/>
    <lineage>
        <taxon>Bacteria</taxon>
        <taxon>Bacillati</taxon>
        <taxon>Bacillota</taxon>
        <taxon>Bacilli</taxon>
        <taxon>Lactobacillales</taxon>
        <taxon>Enterococcaceae</taxon>
        <taxon>Vagococcus</taxon>
    </lineage>
</organism>